<dbReference type="Pfam" id="PF01974">
    <property type="entry name" value="tRNA_int_endo"/>
    <property type="match status" value="1"/>
</dbReference>
<evidence type="ECO:0000256" key="5">
    <source>
        <dbReference type="PIRSR" id="PIRSR017250-50"/>
    </source>
</evidence>
<dbReference type="GO" id="GO:0003676">
    <property type="term" value="F:nucleic acid binding"/>
    <property type="evidence" value="ECO:0007669"/>
    <property type="project" value="InterPro"/>
</dbReference>
<proteinExistence type="inferred from homology"/>
<evidence type="ECO:0000256" key="1">
    <source>
        <dbReference type="ARBA" id="ARBA00008078"/>
    </source>
</evidence>
<feature type="active site" evidence="5">
    <location>
        <position position="214"/>
    </location>
</feature>
<dbReference type="PANTHER" id="PTHR13070:SF0">
    <property type="entry name" value="TRNA-SPLICING ENDONUCLEASE SUBUNIT SEN34"/>
    <property type="match status" value="1"/>
</dbReference>
<dbReference type="RefSeq" id="XP_024086215.1">
    <property type="nucleotide sequence ID" value="XM_024230447.1"/>
</dbReference>
<evidence type="ECO:0000256" key="2">
    <source>
        <dbReference type="ARBA" id="ARBA00022694"/>
    </source>
</evidence>
<dbReference type="GO" id="GO:0000213">
    <property type="term" value="F:tRNA-intron lyase activity"/>
    <property type="evidence" value="ECO:0007669"/>
    <property type="project" value="UniProtKB-UniRule"/>
</dbReference>
<dbReference type="PIRSF" id="PIRSF017250">
    <property type="entry name" value="tRNA_splic_SEN34"/>
    <property type="match status" value="1"/>
</dbReference>
<feature type="active site" evidence="5">
    <location>
        <position position="222"/>
    </location>
</feature>
<dbReference type="Proteomes" id="UP000494040">
    <property type="component" value="Unassembled WGS sequence"/>
</dbReference>
<dbReference type="Pfam" id="PF26577">
    <property type="entry name" value="TSEN34_N"/>
    <property type="match status" value="1"/>
</dbReference>
<dbReference type="KEGG" id="clec:106674417"/>
<dbReference type="PANTHER" id="PTHR13070">
    <property type="entry name" value="TRNA-SPLICING ENDONUCLEASE SUBUNIT SEN34-RELATED"/>
    <property type="match status" value="1"/>
</dbReference>
<evidence type="ECO:0000313" key="8">
    <source>
        <dbReference type="EnsemblMetazoa" id="XP_024086215.1"/>
    </source>
</evidence>
<dbReference type="AlphaFoldDB" id="A0A8I6SRQ8"/>
<dbReference type="EnsemblMetazoa" id="XM_024230447.1">
    <property type="protein sequence ID" value="XP_024086215.1"/>
    <property type="gene ID" value="LOC106674417"/>
</dbReference>
<protein>
    <recommendedName>
        <fullName evidence="4">tRNA-splicing endonuclease subunit Sen34</fullName>
        <ecNumber evidence="4">4.6.1.16</ecNumber>
    </recommendedName>
</protein>
<dbReference type="GO" id="GO:0000379">
    <property type="term" value="P:tRNA-type intron splice site recognition and cleavage"/>
    <property type="evidence" value="ECO:0007669"/>
    <property type="project" value="UniProtKB-UniRule"/>
</dbReference>
<feature type="domain" description="tRNA intron endonuclease catalytic" evidence="6">
    <location>
        <begin position="186"/>
        <end position="265"/>
    </location>
</feature>
<dbReference type="CTD" id="79042"/>
<name>A0A8I6SRQ8_CIMLE</name>
<comment type="function">
    <text evidence="4">Constitutes one of the two catalytic subunit of the tRNA-splicing endonuclease complex, a complex responsible for identification and cleavage of the splice sites in pre-tRNA. It cleaves pre-tRNA at the 5'- and 3'-splice sites to release the intron. The products are an intron and two tRNA half-molecules bearing 2',3'-cyclic phosphate and 5'-OH termini. There are no conserved sequences at the splice sites, but the intron is invariably located at the same site in the gene, placing the splice sites an invariant distance from the constant structural features of the tRNA body.</text>
</comment>
<dbReference type="GO" id="GO:0000214">
    <property type="term" value="C:tRNA-intron endonuclease complex"/>
    <property type="evidence" value="ECO:0007669"/>
    <property type="project" value="UniProtKB-UniRule"/>
</dbReference>
<dbReference type="SUPFAM" id="SSF53032">
    <property type="entry name" value="tRNA-intron endonuclease catalytic domain-like"/>
    <property type="match status" value="1"/>
</dbReference>
<accession>A0A8I6SRQ8</accession>
<sequence>MVRVMIKGRDAFVWNAEDWMKLRQKHRIIGNLVGCLAQVPRQDVENGLPMKLLPEEVTLIKEMNIGELFAYVNPKAPPTEETKKKFNEYNERIKKEQVDYYEQKRKQDVLSMIDIIVEGKRRKLLKGDQEVVIEKDEILKSELEKTNTSNLQAGVNVQIPTEHPWFKLEDFIPAEWTYPESPLEKLKYKVFKDLWGKGYYITMGTKFGGDFLIYPGEPLKFHAFFIILCALENQNLPLTKLVTHTRLATMTKKTFVIASEQEGRIFYSSFQWTGII</sequence>
<keyword evidence="2 4" id="KW-0819">tRNA processing</keyword>
<evidence type="ECO:0000313" key="9">
    <source>
        <dbReference type="Proteomes" id="UP000494040"/>
    </source>
</evidence>
<dbReference type="InterPro" id="IPR016690">
    <property type="entry name" value="TSEN34"/>
</dbReference>
<dbReference type="InterPro" id="IPR006677">
    <property type="entry name" value="tRNA_intron_Endonuc_cat-like"/>
</dbReference>
<feature type="domain" description="TSEN34 N-terminal" evidence="7">
    <location>
        <begin position="3"/>
        <end position="68"/>
    </location>
</feature>
<keyword evidence="9" id="KW-1185">Reference proteome</keyword>
<dbReference type="InterPro" id="IPR011856">
    <property type="entry name" value="tRNA_endonuc-like_dom_sf"/>
</dbReference>
<evidence type="ECO:0000256" key="3">
    <source>
        <dbReference type="ARBA" id="ARBA00023239"/>
    </source>
</evidence>
<dbReference type="OMA" id="RTFSLEW"/>
<evidence type="ECO:0000259" key="6">
    <source>
        <dbReference type="Pfam" id="PF01974"/>
    </source>
</evidence>
<dbReference type="CDD" id="cd22363">
    <property type="entry name" value="tRNA-intron_lyase_C"/>
    <property type="match status" value="1"/>
</dbReference>
<organism evidence="8 9">
    <name type="scientific">Cimex lectularius</name>
    <name type="common">Bed bug</name>
    <name type="synonym">Acanthia lectularia</name>
    <dbReference type="NCBI Taxonomy" id="79782"/>
    <lineage>
        <taxon>Eukaryota</taxon>
        <taxon>Metazoa</taxon>
        <taxon>Ecdysozoa</taxon>
        <taxon>Arthropoda</taxon>
        <taxon>Hexapoda</taxon>
        <taxon>Insecta</taxon>
        <taxon>Pterygota</taxon>
        <taxon>Neoptera</taxon>
        <taxon>Paraneoptera</taxon>
        <taxon>Hemiptera</taxon>
        <taxon>Heteroptera</taxon>
        <taxon>Panheteroptera</taxon>
        <taxon>Cimicomorpha</taxon>
        <taxon>Cimicidae</taxon>
        <taxon>Cimex</taxon>
    </lineage>
</organism>
<dbReference type="InterPro" id="IPR059049">
    <property type="entry name" value="TSEN34_N"/>
</dbReference>
<dbReference type="OrthoDB" id="48041at2759"/>
<dbReference type="EC" id="4.6.1.16" evidence="4"/>
<keyword evidence="3 4" id="KW-0456">Lyase</keyword>
<reference evidence="8" key="1">
    <citation type="submission" date="2022-01" db="UniProtKB">
        <authorList>
            <consortium name="EnsemblMetazoa"/>
        </authorList>
    </citation>
    <scope>IDENTIFICATION</scope>
</reference>
<dbReference type="InterPro" id="IPR036167">
    <property type="entry name" value="tRNA_intron_Endo_cat-like_sf"/>
</dbReference>
<dbReference type="Gene3D" id="3.40.1350.10">
    <property type="match status" value="1"/>
</dbReference>
<comment type="similarity">
    <text evidence="1 4">Belongs to the tRNA-intron endonuclease family.</text>
</comment>
<feature type="active site" evidence="5">
    <location>
        <position position="253"/>
    </location>
</feature>
<evidence type="ECO:0000259" key="7">
    <source>
        <dbReference type="Pfam" id="PF26577"/>
    </source>
</evidence>
<dbReference type="GeneID" id="106674417"/>
<evidence type="ECO:0000256" key="4">
    <source>
        <dbReference type="PIRNR" id="PIRNR017250"/>
    </source>
</evidence>